<dbReference type="Proteomes" id="UP001176961">
    <property type="component" value="Unassembled WGS sequence"/>
</dbReference>
<evidence type="ECO:0000256" key="4">
    <source>
        <dbReference type="ARBA" id="ARBA00023136"/>
    </source>
</evidence>
<sequence>MAKEPLRERKVSGSYIIGLEYCFRFSIVFLVLGLAWAIPNLEQIIPLVGVTSGMLLALVLPSLIETEFLRSKVATRARSMRFDGIDNVDDPVEEMRSNAITTRLQGDIIRAQLSQLTRTIEIKEQSAIRENLPKFGVEKCTKSWKIVEQYLFIEKDVRASKHKEDGGLWSPSTRQKKLIEENINVVDIEKIHVVDDSTYYCL</sequence>
<evidence type="ECO:0000259" key="6">
    <source>
        <dbReference type="Pfam" id="PF01490"/>
    </source>
</evidence>
<proteinExistence type="predicted"/>
<feature type="transmembrane region" description="Helical" evidence="5">
    <location>
        <begin position="21"/>
        <end position="38"/>
    </location>
</feature>
<evidence type="ECO:0000256" key="3">
    <source>
        <dbReference type="ARBA" id="ARBA00022989"/>
    </source>
</evidence>
<dbReference type="Pfam" id="PF01490">
    <property type="entry name" value="Aa_trans"/>
    <property type="match status" value="1"/>
</dbReference>
<dbReference type="AlphaFoldDB" id="A0AA36HDF6"/>
<name>A0AA36HDF6_CYLNA</name>
<reference evidence="7" key="1">
    <citation type="submission" date="2023-07" db="EMBL/GenBank/DDBJ databases">
        <authorList>
            <consortium name="CYATHOMIX"/>
        </authorList>
    </citation>
    <scope>NUCLEOTIDE SEQUENCE</scope>
    <source>
        <strain evidence="7">N/A</strain>
    </source>
</reference>
<evidence type="ECO:0000313" key="8">
    <source>
        <dbReference type="Proteomes" id="UP001176961"/>
    </source>
</evidence>
<evidence type="ECO:0000256" key="5">
    <source>
        <dbReference type="SAM" id="Phobius"/>
    </source>
</evidence>
<gene>
    <name evidence="7" type="ORF">CYNAS_LOCUS20203</name>
</gene>
<feature type="domain" description="Amino acid transporter transmembrane" evidence="6">
    <location>
        <begin position="18"/>
        <end position="75"/>
    </location>
</feature>
<comment type="caution">
    <text evidence="7">The sequence shown here is derived from an EMBL/GenBank/DDBJ whole genome shotgun (WGS) entry which is preliminary data.</text>
</comment>
<dbReference type="InterPro" id="IPR013057">
    <property type="entry name" value="AA_transpt_TM"/>
</dbReference>
<feature type="transmembrane region" description="Helical" evidence="5">
    <location>
        <begin position="44"/>
        <end position="64"/>
    </location>
</feature>
<evidence type="ECO:0000313" key="7">
    <source>
        <dbReference type="EMBL" id="CAJ0608220.1"/>
    </source>
</evidence>
<organism evidence="7 8">
    <name type="scientific">Cylicocyclus nassatus</name>
    <name type="common">Nematode worm</name>
    <dbReference type="NCBI Taxonomy" id="53992"/>
    <lineage>
        <taxon>Eukaryota</taxon>
        <taxon>Metazoa</taxon>
        <taxon>Ecdysozoa</taxon>
        <taxon>Nematoda</taxon>
        <taxon>Chromadorea</taxon>
        <taxon>Rhabditida</taxon>
        <taxon>Rhabditina</taxon>
        <taxon>Rhabditomorpha</taxon>
        <taxon>Strongyloidea</taxon>
        <taxon>Strongylidae</taxon>
        <taxon>Cylicocyclus</taxon>
    </lineage>
</organism>
<accession>A0AA36HDF6</accession>
<comment type="subcellular location">
    <subcellularLocation>
        <location evidence="1">Membrane</location>
    </subcellularLocation>
</comment>
<keyword evidence="3 5" id="KW-1133">Transmembrane helix</keyword>
<keyword evidence="2 5" id="KW-0812">Transmembrane</keyword>
<evidence type="ECO:0000256" key="2">
    <source>
        <dbReference type="ARBA" id="ARBA00022692"/>
    </source>
</evidence>
<dbReference type="EMBL" id="CATQJL010000316">
    <property type="protein sequence ID" value="CAJ0608220.1"/>
    <property type="molecule type" value="Genomic_DNA"/>
</dbReference>
<dbReference type="GO" id="GO:0016020">
    <property type="term" value="C:membrane"/>
    <property type="evidence" value="ECO:0007669"/>
    <property type="project" value="UniProtKB-SubCell"/>
</dbReference>
<keyword evidence="4 5" id="KW-0472">Membrane</keyword>
<keyword evidence="8" id="KW-1185">Reference proteome</keyword>
<evidence type="ECO:0000256" key="1">
    <source>
        <dbReference type="ARBA" id="ARBA00004370"/>
    </source>
</evidence>
<protein>
    <recommendedName>
        <fullName evidence="6">Amino acid transporter transmembrane domain-containing protein</fullName>
    </recommendedName>
</protein>